<keyword evidence="3" id="KW-1003">Cell membrane</keyword>
<evidence type="ECO:0000313" key="10">
    <source>
        <dbReference type="Proteomes" id="UP000199433"/>
    </source>
</evidence>
<feature type="transmembrane region" description="Helical" evidence="7">
    <location>
        <begin position="158"/>
        <end position="179"/>
    </location>
</feature>
<dbReference type="PANTHER" id="PTHR42718:SF24">
    <property type="entry name" value="MAJOR FACILITATOR SUPERFAMILY (MFS) PROFILE DOMAIN-CONTAINING PROTEIN"/>
    <property type="match status" value="1"/>
</dbReference>
<evidence type="ECO:0000313" key="9">
    <source>
        <dbReference type="EMBL" id="SDJ59848.1"/>
    </source>
</evidence>
<organism evidence="9 10">
    <name type="scientific">Alkalibacterium thalassium</name>
    <dbReference type="NCBI Taxonomy" id="426701"/>
    <lineage>
        <taxon>Bacteria</taxon>
        <taxon>Bacillati</taxon>
        <taxon>Bacillota</taxon>
        <taxon>Bacilli</taxon>
        <taxon>Lactobacillales</taxon>
        <taxon>Carnobacteriaceae</taxon>
        <taxon>Alkalibacterium</taxon>
    </lineage>
</organism>
<evidence type="ECO:0000256" key="6">
    <source>
        <dbReference type="ARBA" id="ARBA00023136"/>
    </source>
</evidence>
<feature type="transmembrane region" description="Helical" evidence="7">
    <location>
        <begin position="28"/>
        <end position="51"/>
    </location>
</feature>
<evidence type="ECO:0000259" key="8">
    <source>
        <dbReference type="PROSITE" id="PS50850"/>
    </source>
</evidence>
<keyword evidence="6 7" id="KW-0472">Membrane</keyword>
<evidence type="ECO:0000256" key="7">
    <source>
        <dbReference type="SAM" id="Phobius"/>
    </source>
</evidence>
<dbReference type="SUPFAM" id="SSF103473">
    <property type="entry name" value="MFS general substrate transporter"/>
    <property type="match status" value="1"/>
</dbReference>
<accession>A0A1G8V1A8</accession>
<protein>
    <submittedName>
        <fullName evidence="9">Drug resistance transporter, EmrB/QacA subfamily</fullName>
    </submittedName>
</protein>
<dbReference type="InterPro" id="IPR004638">
    <property type="entry name" value="EmrB-like"/>
</dbReference>
<evidence type="ECO:0000256" key="3">
    <source>
        <dbReference type="ARBA" id="ARBA00022475"/>
    </source>
</evidence>
<keyword evidence="5 7" id="KW-1133">Transmembrane helix</keyword>
<feature type="transmembrane region" description="Helical" evidence="7">
    <location>
        <begin position="99"/>
        <end position="118"/>
    </location>
</feature>
<feature type="transmembrane region" description="Helical" evidence="7">
    <location>
        <begin position="71"/>
        <end position="92"/>
    </location>
</feature>
<feature type="transmembrane region" description="Helical" evidence="7">
    <location>
        <begin position="248"/>
        <end position="265"/>
    </location>
</feature>
<proteinExistence type="predicted"/>
<feature type="transmembrane region" description="Helical" evidence="7">
    <location>
        <begin position="423"/>
        <end position="444"/>
    </location>
</feature>
<evidence type="ECO:0000256" key="2">
    <source>
        <dbReference type="ARBA" id="ARBA00022448"/>
    </source>
</evidence>
<dbReference type="NCBIfam" id="TIGR00711">
    <property type="entry name" value="efflux_EmrB"/>
    <property type="match status" value="1"/>
</dbReference>
<feature type="transmembrane region" description="Helical" evidence="7">
    <location>
        <begin position="185"/>
        <end position="211"/>
    </location>
</feature>
<name>A0A1G8V1A8_9LACT</name>
<keyword evidence="2" id="KW-0813">Transport</keyword>
<dbReference type="Gene3D" id="1.20.1720.10">
    <property type="entry name" value="Multidrug resistance protein D"/>
    <property type="match status" value="1"/>
</dbReference>
<feature type="transmembrane region" description="Helical" evidence="7">
    <location>
        <begin position="223"/>
        <end position="242"/>
    </location>
</feature>
<keyword evidence="10" id="KW-1185">Reference proteome</keyword>
<feature type="transmembrane region" description="Helical" evidence="7">
    <location>
        <begin position="124"/>
        <end position="146"/>
    </location>
</feature>
<feature type="transmembrane region" description="Helical" evidence="7">
    <location>
        <begin position="376"/>
        <end position="402"/>
    </location>
</feature>
<dbReference type="Gene3D" id="1.20.1250.20">
    <property type="entry name" value="MFS general substrate transporter like domains"/>
    <property type="match status" value="1"/>
</dbReference>
<dbReference type="EMBL" id="FNFK01000001">
    <property type="protein sequence ID" value="SDJ59848.1"/>
    <property type="molecule type" value="Genomic_DNA"/>
</dbReference>
<dbReference type="InterPro" id="IPR036259">
    <property type="entry name" value="MFS_trans_sf"/>
</dbReference>
<dbReference type="STRING" id="426701.SAMN04488098_100118"/>
<dbReference type="GO" id="GO:0005886">
    <property type="term" value="C:plasma membrane"/>
    <property type="evidence" value="ECO:0007669"/>
    <property type="project" value="UniProtKB-SubCell"/>
</dbReference>
<evidence type="ECO:0000256" key="4">
    <source>
        <dbReference type="ARBA" id="ARBA00022692"/>
    </source>
</evidence>
<sequence length="494" mass="53112">MDIRRTKWGRKAVFLITKQLDRRDNNEVPYWMVYTALFAGSLMVIMNQTAIKTALPTMINDLNVSPSIGQWTVSGYTLVKGIMVPITAFAMNKFRSRNLFVLMMIVFGAGSFIAGLGINFAVVLFGAILQGVGAGMVIPLMQTIILTVSPPEKRGSALGLMGVVLGLGPTLGPALGGWIVDTLSWHFIFYGLFIGSAVVIPIAILTLTDVLPMSDPRIDWVSIRHSLIGFGVLLFGLSIMGSQGFDSIVAWVSVVIGSLFIYLFIRRNLHSPEPMLNVSLFKNRTFSLAVIITMLGLMVITGISNVMPMYIQTVLGRSATLSGLILLPGGMFKAFISPVTGRIYDRYGVAKVAPLGGLALFAGTALLVFVGQDTSIWYIVAVYLLLSIGFGVFNIPVTTAGMNALPDDQMGHGTSARQTVRQIGSSFAITLVFASMSIVSAFANTPTLEAAEAGGAKPDLTIEGIRGGFGMVTVLALAAFILTFFLREKTVRQK</sequence>
<feature type="transmembrane region" description="Helical" evidence="7">
    <location>
        <begin position="464"/>
        <end position="486"/>
    </location>
</feature>
<dbReference type="Pfam" id="PF07690">
    <property type="entry name" value="MFS_1"/>
    <property type="match status" value="1"/>
</dbReference>
<dbReference type="InterPro" id="IPR020846">
    <property type="entry name" value="MFS_dom"/>
</dbReference>
<feature type="transmembrane region" description="Helical" evidence="7">
    <location>
        <begin position="348"/>
        <end position="370"/>
    </location>
</feature>
<keyword evidence="4 7" id="KW-0812">Transmembrane</keyword>
<gene>
    <name evidence="9" type="ORF">SAMN04488098_100118</name>
</gene>
<dbReference type="GO" id="GO:0022857">
    <property type="term" value="F:transmembrane transporter activity"/>
    <property type="evidence" value="ECO:0007669"/>
    <property type="project" value="InterPro"/>
</dbReference>
<dbReference type="PRINTS" id="PR01036">
    <property type="entry name" value="TCRTETB"/>
</dbReference>
<comment type="subcellular location">
    <subcellularLocation>
        <location evidence="1">Cell membrane</location>
        <topology evidence="1">Multi-pass membrane protein</topology>
    </subcellularLocation>
</comment>
<feature type="transmembrane region" description="Helical" evidence="7">
    <location>
        <begin position="319"/>
        <end position="336"/>
    </location>
</feature>
<evidence type="ECO:0000256" key="5">
    <source>
        <dbReference type="ARBA" id="ARBA00022989"/>
    </source>
</evidence>
<feature type="domain" description="Major facilitator superfamily (MFS) profile" evidence="8">
    <location>
        <begin position="33"/>
        <end position="491"/>
    </location>
</feature>
<feature type="transmembrane region" description="Helical" evidence="7">
    <location>
        <begin position="286"/>
        <end position="307"/>
    </location>
</feature>
<dbReference type="Proteomes" id="UP000199433">
    <property type="component" value="Unassembled WGS sequence"/>
</dbReference>
<dbReference type="InterPro" id="IPR011701">
    <property type="entry name" value="MFS"/>
</dbReference>
<dbReference type="PANTHER" id="PTHR42718">
    <property type="entry name" value="MAJOR FACILITATOR SUPERFAMILY MULTIDRUG TRANSPORTER MFSC"/>
    <property type="match status" value="1"/>
</dbReference>
<dbReference type="PROSITE" id="PS50850">
    <property type="entry name" value="MFS"/>
    <property type="match status" value="1"/>
</dbReference>
<reference evidence="10" key="1">
    <citation type="submission" date="2016-10" db="EMBL/GenBank/DDBJ databases">
        <authorList>
            <person name="Varghese N."/>
            <person name="Submissions S."/>
        </authorList>
    </citation>
    <scope>NUCLEOTIDE SEQUENCE [LARGE SCALE GENOMIC DNA]</scope>
    <source>
        <strain evidence="10">DSM 19181</strain>
    </source>
</reference>
<evidence type="ECO:0000256" key="1">
    <source>
        <dbReference type="ARBA" id="ARBA00004651"/>
    </source>
</evidence>
<dbReference type="AlphaFoldDB" id="A0A1G8V1A8"/>
<dbReference type="CDD" id="cd17503">
    <property type="entry name" value="MFS_LmrB_MDR_like"/>
    <property type="match status" value="1"/>
</dbReference>